<reference evidence="3 4" key="1">
    <citation type="submission" date="2016-10" db="EMBL/GenBank/DDBJ databases">
        <title>Paenibacillus species isolates.</title>
        <authorList>
            <person name="Beno S.M."/>
        </authorList>
    </citation>
    <scope>NUCLEOTIDE SEQUENCE [LARGE SCALE GENOMIC DNA]</scope>
    <source>
        <strain evidence="3 4">FSL H7-0604</strain>
    </source>
</reference>
<dbReference type="EMBL" id="MKQP01000026">
    <property type="protein sequence ID" value="OMD30243.1"/>
    <property type="molecule type" value="Genomic_DNA"/>
</dbReference>
<feature type="transmembrane region" description="Helical" evidence="1">
    <location>
        <begin position="113"/>
        <end position="132"/>
    </location>
</feature>
<accession>A0A1R0X724</accession>
<feature type="transmembrane region" description="Helical" evidence="1">
    <location>
        <begin position="62"/>
        <end position="80"/>
    </location>
</feature>
<dbReference type="Proteomes" id="UP000187465">
    <property type="component" value="Unassembled WGS sequence"/>
</dbReference>
<sequence length="144" mass="16389">MKVGILMRTASVFIWGIVLFVFTCAFNSKFWETGQIPTFHWIPNPDFHALLKTNLTLSISNIIQKVGHFSGFAVLAFLLYRCNNSVWKSFILSVTYAILTELLQLYFGRDGRIYDIVIDTAGVFVALSLVWITKLINQKVGINH</sequence>
<feature type="transmembrane region" description="Helical" evidence="1">
    <location>
        <begin position="87"/>
        <end position="107"/>
    </location>
</feature>
<dbReference type="AlphaFoldDB" id="A0A1R0X724"/>
<feature type="transmembrane region" description="Helical" evidence="1">
    <location>
        <begin position="12"/>
        <end position="31"/>
    </location>
</feature>
<keyword evidence="1" id="KW-0472">Membrane</keyword>
<evidence type="ECO:0000256" key="1">
    <source>
        <dbReference type="SAM" id="Phobius"/>
    </source>
</evidence>
<feature type="domain" description="VanZ-like" evidence="2">
    <location>
        <begin position="14"/>
        <end position="132"/>
    </location>
</feature>
<evidence type="ECO:0000259" key="2">
    <source>
        <dbReference type="Pfam" id="PF04892"/>
    </source>
</evidence>
<dbReference type="NCBIfam" id="NF037970">
    <property type="entry name" value="vanZ_1"/>
    <property type="match status" value="1"/>
</dbReference>
<dbReference type="RefSeq" id="WP_143766868.1">
    <property type="nucleotide sequence ID" value="NZ_MKQP01000026.1"/>
</dbReference>
<organism evidence="3 4">
    <name type="scientific">Paenibacillus odorifer</name>
    <dbReference type="NCBI Taxonomy" id="189426"/>
    <lineage>
        <taxon>Bacteria</taxon>
        <taxon>Bacillati</taxon>
        <taxon>Bacillota</taxon>
        <taxon>Bacilli</taxon>
        <taxon>Bacillales</taxon>
        <taxon>Paenibacillaceae</taxon>
        <taxon>Paenibacillus</taxon>
    </lineage>
</organism>
<keyword evidence="1" id="KW-1133">Transmembrane helix</keyword>
<name>A0A1R0X724_9BACL</name>
<evidence type="ECO:0000313" key="3">
    <source>
        <dbReference type="EMBL" id="OMD30243.1"/>
    </source>
</evidence>
<evidence type="ECO:0000313" key="4">
    <source>
        <dbReference type="Proteomes" id="UP000187465"/>
    </source>
</evidence>
<dbReference type="InterPro" id="IPR006976">
    <property type="entry name" value="VanZ-like"/>
</dbReference>
<proteinExistence type="predicted"/>
<keyword evidence="1" id="KW-0812">Transmembrane</keyword>
<gene>
    <name evidence="3" type="ORF">BJP51_20770</name>
</gene>
<protein>
    <recommendedName>
        <fullName evidence="2">VanZ-like domain-containing protein</fullName>
    </recommendedName>
</protein>
<comment type="caution">
    <text evidence="3">The sequence shown here is derived from an EMBL/GenBank/DDBJ whole genome shotgun (WGS) entry which is preliminary data.</text>
</comment>
<dbReference type="Pfam" id="PF04892">
    <property type="entry name" value="VanZ"/>
    <property type="match status" value="1"/>
</dbReference>